<evidence type="ECO:0000313" key="2">
    <source>
        <dbReference type="EMBL" id="CAH9097738.1"/>
    </source>
</evidence>
<proteinExistence type="predicted"/>
<gene>
    <name evidence="2" type="ORF">CEURO_LOCUS13979</name>
</gene>
<dbReference type="EMBL" id="CAMAPE010000035">
    <property type="protein sequence ID" value="CAH9097738.1"/>
    <property type="molecule type" value="Genomic_DNA"/>
</dbReference>
<sequence length="169" mass="18422">MDGVASVGSGGDQGAAMSGNDGPSRMWQQAARVATGGTFTGEGGDERHIHRRGRRHTASSPVRAEAGSGGGRFGSGGGSVTARVSIVFNFTFLKFKILEEGYFSLLLLKWSYETYGSFIVLNGQLTLLLVLFEALTLKSSGIYKPFHISFNFHRPFVFWHIYCISDFQV</sequence>
<evidence type="ECO:0000313" key="3">
    <source>
        <dbReference type="Proteomes" id="UP001152484"/>
    </source>
</evidence>
<keyword evidence="3" id="KW-1185">Reference proteome</keyword>
<comment type="caution">
    <text evidence="2">The sequence shown here is derived from an EMBL/GenBank/DDBJ whole genome shotgun (WGS) entry which is preliminary data.</text>
</comment>
<evidence type="ECO:0000256" key="1">
    <source>
        <dbReference type="SAM" id="MobiDB-lite"/>
    </source>
</evidence>
<dbReference type="Proteomes" id="UP001152484">
    <property type="component" value="Unassembled WGS sequence"/>
</dbReference>
<feature type="region of interest" description="Disordered" evidence="1">
    <location>
        <begin position="1"/>
        <end position="24"/>
    </location>
</feature>
<protein>
    <submittedName>
        <fullName evidence="2">Uncharacterized protein</fullName>
    </submittedName>
</protein>
<feature type="region of interest" description="Disordered" evidence="1">
    <location>
        <begin position="37"/>
        <end position="71"/>
    </location>
</feature>
<dbReference type="AlphaFoldDB" id="A0A9P0ZF23"/>
<name>A0A9P0ZF23_CUSEU</name>
<organism evidence="2 3">
    <name type="scientific">Cuscuta europaea</name>
    <name type="common">European dodder</name>
    <dbReference type="NCBI Taxonomy" id="41803"/>
    <lineage>
        <taxon>Eukaryota</taxon>
        <taxon>Viridiplantae</taxon>
        <taxon>Streptophyta</taxon>
        <taxon>Embryophyta</taxon>
        <taxon>Tracheophyta</taxon>
        <taxon>Spermatophyta</taxon>
        <taxon>Magnoliopsida</taxon>
        <taxon>eudicotyledons</taxon>
        <taxon>Gunneridae</taxon>
        <taxon>Pentapetalae</taxon>
        <taxon>asterids</taxon>
        <taxon>lamiids</taxon>
        <taxon>Solanales</taxon>
        <taxon>Convolvulaceae</taxon>
        <taxon>Cuscuteae</taxon>
        <taxon>Cuscuta</taxon>
        <taxon>Cuscuta subgen. Cuscuta</taxon>
    </lineage>
</organism>
<reference evidence="2" key="1">
    <citation type="submission" date="2022-07" db="EMBL/GenBank/DDBJ databases">
        <authorList>
            <person name="Macas J."/>
            <person name="Novak P."/>
            <person name="Neumann P."/>
        </authorList>
    </citation>
    <scope>NUCLEOTIDE SEQUENCE</scope>
</reference>
<accession>A0A9P0ZF23</accession>